<dbReference type="RefSeq" id="WP_100236876.1">
    <property type="nucleotide sequence ID" value="NZ_PGVG01000084.1"/>
</dbReference>
<dbReference type="AlphaFoldDB" id="A0A2M8QWX0"/>
<evidence type="ECO:0000313" key="2">
    <source>
        <dbReference type="Proteomes" id="UP000231194"/>
    </source>
</evidence>
<dbReference type="EMBL" id="PGVG01000084">
    <property type="protein sequence ID" value="PJG50056.1"/>
    <property type="molecule type" value="Genomic_DNA"/>
</dbReference>
<sequence>MAPDLVRIEWVDSGQPIPGWQWLSDLGKRRPHKCVSVGFLVQDDEQTKVLAPNLGASNGDDEWDQASGLFTIPTAAVTKIERLTSAASASMTTFGQAAE</sequence>
<reference evidence="1 2" key="1">
    <citation type="submission" date="2017-11" db="EMBL/GenBank/DDBJ databases">
        <title>Bradyrhizobium forestalis sp. nov., an efficient nitrogen-fixing bacterium isolated from nodules of forest legume species in the Amazon.</title>
        <authorList>
            <person name="Costa E.M."/>
            <person name="Guimaraes A."/>
            <person name="Carvalho T.S."/>
            <person name="Rodrigues T.L."/>
            <person name="Ribeiro P.R.A."/>
            <person name="Lebbe L."/>
            <person name="Willems A."/>
            <person name="Moreira F.M.S."/>
        </authorList>
    </citation>
    <scope>NUCLEOTIDE SEQUENCE [LARGE SCALE GENOMIC DNA]</scope>
    <source>
        <strain evidence="1 2">INPA54B</strain>
    </source>
</reference>
<dbReference type="Proteomes" id="UP000231194">
    <property type="component" value="Unassembled WGS sequence"/>
</dbReference>
<comment type="caution">
    <text evidence="1">The sequence shown here is derived from an EMBL/GenBank/DDBJ whole genome shotgun (WGS) entry which is preliminary data.</text>
</comment>
<accession>A0A2M8QWX0</accession>
<name>A0A2M8QWX0_9BRAD</name>
<proteinExistence type="predicted"/>
<protein>
    <submittedName>
        <fullName evidence="1">Uncharacterized protein</fullName>
    </submittedName>
</protein>
<evidence type="ECO:0000313" key="1">
    <source>
        <dbReference type="EMBL" id="PJG50056.1"/>
    </source>
</evidence>
<dbReference type="OrthoDB" id="8451243at2"/>
<keyword evidence="2" id="KW-1185">Reference proteome</keyword>
<gene>
    <name evidence="1" type="ORF">CVM73_38400</name>
</gene>
<organism evidence="1 2">
    <name type="scientific">Bradyrhizobium forestalis</name>
    <dbReference type="NCBI Taxonomy" id="1419263"/>
    <lineage>
        <taxon>Bacteria</taxon>
        <taxon>Pseudomonadati</taxon>
        <taxon>Pseudomonadota</taxon>
        <taxon>Alphaproteobacteria</taxon>
        <taxon>Hyphomicrobiales</taxon>
        <taxon>Nitrobacteraceae</taxon>
        <taxon>Bradyrhizobium</taxon>
    </lineage>
</organism>